<proteinExistence type="predicted"/>
<dbReference type="EMBL" id="SPHZ02000008">
    <property type="protein sequence ID" value="KAF0904311.1"/>
    <property type="molecule type" value="Genomic_DNA"/>
</dbReference>
<name>A0A6G1CW24_9ORYZ</name>
<evidence type="ECO:0000313" key="2">
    <source>
        <dbReference type="Proteomes" id="UP000479710"/>
    </source>
</evidence>
<evidence type="ECO:0000313" key="1">
    <source>
        <dbReference type="EMBL" id="KAF0904311.1"/>
    </source>
</evidence>
<organism evidence="1 2">
    <name type="scientific">Oryza meyeriana var. granulata</name>
    <dbReference type="NCBI Taxonomy" id="110450"/>
    <lineage>
        <taxon>Eukaryota</taxon>
        <taxon>Viridiplantae</taxon>
        <taxon>Streptophyta</taxon>
        <taxon>Embryophyta</taxon>
        <taxon>Tracheophyta</taxon>
        <taxon>Spermatophyta</taxon>
        <taxon>Magnoliopsida</taxon>
        <taxon>Liliopsida</taxon>
        <taxon>Poales</taxon>
        <taxon>Poaceae</taxon>
        <taxon>BOP clade</taxon>
        <taxon>Oryzoideae</taxon>
        <taxon>Oryzeae</taxon>
        <taxon>Oryzinae</taxon>
        <taxon>Oryza</taxon>
        <taxon>Oryza meyeriana</taxon>
    </lineage>
</organism>
<comment type="caution">
    <text evidence="1">The sequence shown here is derived from an EMBL/GenBank/DDBJ whole genome shotgun (WGS) entry which is preliminary data.</text>
</comment>
<protein>
    <submittedName>
        <fullName evidence="1">Uncharacterized protein</fullName>
    </submittedName>
</protein>
<sequence length="63" mass="6466">MAEIQAGVERGGALEHGNDALSPLALELDGDVLSLHTLQLEEARLAHVLPSSAAMCSGRSLSG</sequence>
<keyword evidence="2" id="KW-1185">Reference proteome</keyword>
<gene>
    <name evidence="1" type="ORF">E2562_033279</name>
</gene>
<dbReference type="AlphaFoldDB" id="A0A6G1CW24"/>
<accession>A0A6G1CW24</accession>
<reference evidence="1 2" key="1">
    <citation type="submission" date="2019-11" db="EMBL/GenBank/DDBJ databases">
        <title>Whole genome sequence of Oryza granulata.</title>
        <authorList>
            <person name="Li W."/>
        </authorList>
    </citation>
    <scope>NUCLEOTIDE SEQUENCE [LARGE SCALE GENOMIC DNA]</scope>
    <source>
        <strain evidence="2">cv. Menghai</strain>
        <tissue evidence="1">Leaf</tissue>
    </source>
</reference>
<dbReference type="Proteomes" id="UP000479710">
    <property type="component" value="Unassembled WGS sequence"/>
</dbReference>